<gene>
    <name evidence="1" type="ORF">MVEN_02066500</name>
</gene>
<comment type="caution">
    <text evidence="1">The sequence shown here is derived from an EMBL/GenBank/DDBJ whole genome shotgun (WGS) entry which is preliminary data.</text>
</comment>
<dbReference type="OrthoDB" id="5541797at2759"/>
<evidence type="ECO:0000313" key="1">
    <source>
        <dbReference type="EMBL" id="KAF7338407.1"/>
    </source>
</evidence>
<evidence type="ECO:0000313" key="2">
    <source>
        <dbReference type="Proteomes" id="UP000620124"/>
    </source>
</evidence>
<reference evidence="1" key="1">
    <citation type="submission" date="2020-05" db="EMBL/GenBank/DDBJ databases">
        <title>Mycena genomes resolve the evolution of fungal bioluminescence.</title>
        <authorList>
            <person name="Tsai I.J."/>
        </authorList>
    </citation>
    <scope>NUCLEOTIDE SEQUENCE</scope>
    <source>
        <strain evidence="1">CCC161011</strain>
    </source>
</reference>
<evidence type="ECO:0008006" key="3">
    <source>
        <dbReference type="Google" id="ProtNLM"/>
    </source>
</evidence>
<keyword evidence="2" id="KW-1185">Reference proteome</keyword>
<protein>
    <recommendedName>
        <fullName evidence="3">RRM domain-containing protein</fullName>
    </recommendedName>
</protein>
<dbReference type="Proteomes" id="UP000620124">
    <property type="component" value="Unassembled WGS sequence"/>
</dbReference>
<dbReference type="AlphaFoldDB" id="A0A8H6XD72"/>
<accession>A0A8H6XD72</accession>
<dbReference type="EMBL" id="JACAZI010000021">
    <property type="protein sequence ID" value="KAF7338407.1"/>
    <property type="molecule type" value="Genomic_DNA"/>
</dbReference>
<sequence>MASAIRRGARRIPESLKRATQIELSNLPPTTTPADLRRLIVRAQVQGVEDAAIDYHHLNPTGRAYLKLTHPDFLVPGLDALEKVTISGIHPIAQPSQRPPAAAQLDGNGLSSELDSNGRYVAVWGLPKAVAPNVLDDIIRDRFSFPPGEPYIFKMPELNTADNPRVFTLASRFLVRLASVSEAHRLVRELHMTYYWPERHQTKYPLRARVIY</sequence>
<proteinExistence type="predicted"/>
<organism evidence="1 2">
    <name type="scientific">Mycena venus</name>
    <dbReference type="NCBI Taxonomy" id="2733690"/>
    <lineage>
        <taxon>Eukaryota</taxon>
        <taxon>Fungi</taxon>
        <taxon>Dikarya</taxon>
        <taxon>Basidiomycota</taxon>
        <taxon>Agaricomycotina</taxon>
        <taxon>Agaricomycetes</taxon>
        <taxon>Agaricomycetidae</taxon>
        <taxon>Agaricales</taxon>
        <taxon>Marasmiineae</taxon>
        <taxon>Mycenaceae</taxon>
        <taxon>Mycena</taxon>
    </lineage>
</organism>
<name>A0A8H6XD72_9AGAR</name>